<accession>A0A941ATT4</accession>
<dbReference type="Pfam" id="PF21687">
    <property type="entry name" value="T2SSK_1st"/>
    <property type="match status" value="1"/>
</dbReference>
<evidence type="ECO:0000256" key="1">
    <source>
        <dbReference type="ARBA" id="ARBA00004533"/>
    </source>
</evidence>
<evidence type="ECO:0000256" key="5">
    <source>
        <dbReference type="ARBA" id="ARBA00022519"/>
    </source>
</evidence>
<dbReference type="Proteomes" id="UP000673447">
    <property type="component" value="Unassembled WGS sequence"/>
</dbReference>
<keyword evidence="12" id="KW-1185">Reference proteome</keyword>
<dbReference type="SUPFAM" id="SSF158544">
    <property type="entry name" value="GspK insert domain-like"/>
    <property type="match status" value="1"/>
</dbReference>
<dbReference type="PANTHER" id="PTHR38831:SF2">
    <property type="entry name" value="TYPE II SECRETION SYSTEM PROTEIN K"/>
    <property type="match status" value="1"/>
</dbReference>
<dbReference type="PANTHER" id="PTHR38831">
    <property type="entry name" value="TYPE II SECRETION SYSTEM PROTEIN K"/>
    <property type="match status" value="1"/>
</dbReference>
<comment type="similarity">
    <text evidence="2">Belongs to the GSP K family.</text>
</comment>
<dbReference type="InterPro" id="IPR005628">
    <property type="entry name" value="GspK"/>
</dbReference>
<feature type="domain" description="T2SS protein K first SAM-like" evidence="10">
    <location>
        <begin position="90"/>
        <end position="181"/>
    </location>
</feature>
<proteinExistence type="inferred from homology"/>
<evidence type="ECO:0000256" key="2">
    <source>
        <dbReference type="ARBA" id="ARBA00007246"/>
    </source>
</evidence>
<dbReference type="EMBL" id="JAGKTC010000002">
    <property type="protein sequence ID" value="MBP3984464.1"/>
    <property type="molecule type" value="Genomic_DNA"/>
</dbReference>
<evidence type="ECO:0000256" key="6">
    <source>
        <dbReference type="ARBA" id="ARBA00022692"/>
    </source>
</evidence>
<organism evidence="11 12">
    <name type="scientific">Pseudoxanthomonas helianthi</name>
    <dbReference type="NCBI Taxonomy" id="1453541"/>
    <lineage>
        <taxon>Bacteria</taxon>
        <taxon>Pseudomonadati</taxon>
        <taxon>Pseudomonadota</taxon>
        <taxon>Gammaproteobacteria</taxon>
        <taxon>Lysobacterales</taxon>
        <taxon>Lysobacteraceae</taxon>
        <taxon>Pseudoxanthomonas</taxon>
    </lineage>
</organism>
<dbReference type="InterPro" id="IPR049031">
    <property type="entry name" value="T2SSK_SAM-like_1st"/>
</dbReference>
<dbReference type="GO" id="GO:0009306">
    <property type="term" value="P:protein secretion"/>
    <property type="evidence" value="ECO:0007669"/>
    <property type="project" value="InterPro"/>
</dbReference>
<keyword evidence="9" id="KW-0472">Membrane</keyword>
<evidence type="ECO:0000313" key="11">
    <source>
        <dbReference type="EMBL" id="MBP3984464.1"/>
    </source>
</evidence>
<keyword evidence="8" id="KW-1133">Transmembrane helix</keyword>
<evidence type="ECO:0000256" key="3">
    <source>
        <dbReference type="ARBA" id="ARBA00022448"/>
    </source>
</evidence>
<keyword evidence="7" id="KW-0653">Protein transport</keyword>
<evidence type="ECO:0000256" key="8">
    <source>
        <dbReference type="ARBA" id="ARBA00022989"/>
    </source>
</evidence>
<keyword evidence="4" id="KW-1003">Cell membrane</keyword>
<evidence type="ECO:0000313" key="12">
    <source>
        <dbReference type="Proteomes" id="UP000673447"/>
    </source>
</evidence>
<dbReference type="RefSeq" id="WP_210536988.1">
    <property type="nucleotide sequence ID" value="NZ_JAGKTC010000002.1"/>
</dbReference>
<reference evidence="11" key="2">
    <citation type="submission" date="2021-03" db="EMBL/GenBank/DDBJ databases">
        <authorList>
            <person name="Cao W."/>
        </authorList>
    </citation>
    <scope>NUCLEOTIDE SEQUENCE</scope>
    <source>
        <strain evidence="11">110414</strain>
    </source>
</reference>
<evidence type="ECO:0000256" key="4">
    <source>
        <dbReference type="ARBA" id="ARBA00022475"/>
    </source>
</evidence>
<evidence type="ECO:0000256" key="9">
    <source>
        <dbReference type="ARBA" id="ARBA00023136"/>
    </source>
</evidence>
<evidence type="ECO:0000256" key="7">
    <source>
        <dbReference type="ARBA" id="ARBA00022927"/>
    </source>
</evidence>
<dbReference type="InterPro" id="IPR038072">
    <property type="entry name" value="GspK_central_sf"/>
</dbReference>
<dbReference type="GO" id="GO:0005886">
    <property type="term" value="C:plasma membrane"/>
    <property type="evidence" value="ECO:0007669"/>
    <property type="project" value="UniProtKB-SubCell"/>
</dbReference>
<name>A0A941ATT4_9GAMM</name>
<dbReference type="Gene3D" id="1.10.40.60">
    <property type="entry name" value="EpsJ-like"/>
    <property type="match status" value="1"/>
</dbReference>
<comment type="caution">
    <text evidence="11">The sequence shown here is derived from an EMBL/GenBank/DDBJ whole genome shotgun (WGS) entry which is preliminary data.</text>
</comment>
<sequence length="273" mass="28615">MLVLWLIALLTALIGAFALTARVEHQQGRTLSDGLVAQEAARAGLEYALGRIDEPDLRLRWRPDGRTYRWRFANADVQVRIVDESGKVDLNQADVNLLGELLKGAGATPDQAAAVAGAILDWRDPDQLSQPSGGAEDPDYAAAGLAYGAKDAPFETVAEVEQVLGMTPALYARLAPSLTVVGNAAVPRREFAPPEVLAAMGLDPQQVRAQREAAAAGGLIGGSGTYSIESRATLGSGRSANLRAVVRSGGQGVTGSTASAYTALQWQEGWAAP</sequence>
<protein>
    <submittedName>
        <fullName evidence="11">General secretion pathway protein GspK</fullName>
    </submittedName>
</protein>
<comment type="subcellular location">
    <subcellularLocation>
        <location evidence="1">Cell inner membrane</location>
    </subcellularLocation>
</comment>
<reference evidence="11" key="1">
    <citation type="journal article" date="2016" name="Int. J. Syst. Evol. Microbiol.">
        <title>Pseudoxanthomonas helianthi sp. nov., isolated from roots of Jerusalem artichoke (Helianthus tuberosus).</title>
        <authorList>
            <person name="Kittiwongwattana C."/>
            <person name="Thawai C."/>
        </authorList>
    </citation>
    <scope>NUCLEOTIDE SEQUENCE</scope>
    <source>
        <strain evidence="11">110414</strain>
    </source>
</reference>
<keyword evidence="5" id="KW-0997">Cell inner membrane</keyword>
<gene>
    <name evidence="11" type="ORF">J5837_08480</name>
</gene>
<evidence type="ECO:0000259" key="10">
    <source>
        <dbReference type="Pfam" id="PF21687"/>
    </source>
</evidence>
<keyword evidence="3" id="KW-0813">Transport</keyword>
<dbReference type="AlphaFoldDB" id="A0A941ATT4"/>
<keyword evidence="6" id="KW-0812">Transmembrane</keyword>